<dbReference type="NCBIfam" id="NF009372">
    <property type="entry name" value="PRK12735.1"/>
    <property type="match status" value="1"/>
</dbReference>
<evidence type="ECO:0000256" key="8">
    <source>
        <dbReference type="ARBA" id="ARBA00029554"/>
    </source>
</evidence>
<comment type="catalytic activity">
    <reaction evidence="12">
        <text>GTP + H2O = GDP + phosphate + H(+)</text>
        <dbReference type="Rhea" id="RHEA:19669"/>
        <dbReference type="ChEBI" id="CHEBI:15377"/>
        <dbReference type="ChEBI" id="CHEBI:15378"/>
        <dbReference type="ChEBI" id="CHEBI:37565"/>
        <dbReference type="ChEBI" id="CHEBI:43474"/>
        <dbReference type="ChEBI" id="CHEBI:58189"/>
        <dbReference type="EC" id="3.6.5.3"/>
    </reaction>
</comment>
<dbReference type="EMBL" id="STFF01000010">
    <property type="protein sequence ID" value="THU32944.1"/>
    <property type="molecule type" value="Genomic_DNA"/>
</dbReference>
<dbReference type="PANTHER" id="PTHR43721:SF22">
    <property type="entry name" value="ELONGATION FACTOR TU, MITOCHONDRIAL"/>
    <property type="match status" value="1"/>
</dbReference>
<dbReference type="InterPro" id="IPR050055">
    <property type="entry name" value="EF-Tu_GTPase"/>
</dbReference>
<comment type="subunit">
    <text evidence="10">Monomer. Heterotetramer composed of two EF-Ts.EF-Tu dimer complexes.</text>
</comment>
<evidence type="ECO:0000256" key="3">
    <source>
        <dbReference type="ARBA" id="ARBA00022741"/>
    </source>
</evidence>
<evidence type="ECO:0000256" key="7">
    <source>
        <dbReference type="ARBA" id="ARBA00023134"/>
    </source>
</evidence>
<keyword evidence="7 12" id="KW-0342">GTP-binding</keyword>
<dbReference type="InterPro" id="IPR033720">
    <property type="entry name" value="EFTU_2"/>
</dbReference>
<protein>
    <recommendedName>
        <fullName evidence="8 12">Elongation factor Tu</fullName>
        <shortName evidence="12">EF-Tu</shortName>
        <ecNumber evidence="12">3.6.5.3</ecNumber>
    </recommendedName>
</protein>
<dbReference type="InterPro" id="IPR004160">
    <property type="entry name" value="Transl_elong_EFTu/EF1A_C"/>
</dbReference>
<reference evidence="14 15" key="1">
    <citation type="submission" date="2019-04" db="EMBL/GenBank/DDBJ databases">
        <title>Niastella caeni sp. nov., isolated from activated sludge.</title>
        <authorList>
            <person name="Sheng M."/>
        </authorList>
    </citation>
    <scope>NUCLEOTIDE SEQUENCE [LARGE SCALE GENOMIC DNA]</scope>
    <source>
        <strain evidence="14 15">HX-2-15</strain>
    </source>
</reference>
<evidence type="ECO:0000256" key="9">
    <source>
        <dbReference type="ARBA" id="ARBA00058140"/>
    </source>
</evidence>
<feature type="binding site" evidence="12">
    <location>
        <position position="26"/>
    </location>
    <ligand>
        <name>Mg(2+)</name>
        <dbReference type="ChEBI" id="CHEBI:18420"/>
    </ligand>
</feature>
<dbReference type="GO" id="GO:0005525">
    <property type="term" value="F:GTP binding"/>
    <property type="evidence" value="ECO:0007669"/>
    <property type="project" value="UniProtKB-UniRule"/>
</dbReference>
<dbReference type="InterPro" id="IPR031157">
    <property type="entry name" value="G_TR_CS"/>
</dbReference>
<dbReference type="Pfam" id="PF03144">
    <property type="entry name" value="GTP_EFTU_D2"/>
    <property type="match status" value="1"/>
</dbReference>
<dbReference type="FunFam" id="2.40.30.10:FF:000001">
    <property type="entry name" value="Elongation factor Tu"/>
    <property type="match status" value="1"/>
</dbReference>
<feature type="binding site" evidence="12">
    <location>
        <begin position="136"/>
        <end position="139"/>
    </location>
    <ligand>
        <name>GTP</name>
        <dbReference type="ChEBI" id="CHEBI:37565"/>
    </ligand>
</feature>
<dbReference type="SUPFAM" id="SSF52540">
    <property type="entry name" value="P-loop containing nucleoside triphosphate hydrolases"/>
    <property type="match status" value="1"/>
</dbReference>
<evidence type="ECO:0000256" key="12">
    <source>
        <dbReference type="HAMAP-Rule" id="MF_00118"/>
    </source>
</evidence>
<feature type="binding site" evidence="12">
    <location>
        <begin position="19"/>
        <end position="26"/>
    </location>
    <ligand>
        <name>GTP</name>
        <dbReference type="ChEBI" id="CHEBI:37565"/>
    </ligand>
</feature>
<dbReference type="GO" id="GO:0003924">
    <property type="term" value="F:GTPase activity"/>
    <property type="evidence" value="ECO:0007669"/>
    <property type="project" value="UniProtKB-UniRule"/>
</dbReference>
<dbReference type="EC" id="3.6.5.3" evidence="12"/>
<evidence type="ECO:0000256" key="6">
    <source>
        <dbReference type="ARBA" id="ARBA00022917"/>
    </source>
</evidence>
<dbReference type="NCBIfam" id="TIGR00231">
    <property type="entry name" value="small_GTP"/>
    <property type="match status" value="1"/>
</dbReference>
<keyword evidence="6 12" id="KW-0648">Protein biosynthesis</keyword>
<dbReference type="NCBIfam" id="NF000766">
    <property type="entry name" value="PRK00049.1"/>
    <property type="match status" value="1"/>
</dbReference>
<dbReference type="CDD" id="cd03697">
    <property type="entry name" value="EFTU_II"/>
    <property type="match status" value="1"/>
</dbReference>
<dbReference type="InterPro" id="IPR005225">
    <property type="entry name" value="Small_GTP-bd"/>
</dbReference>
<dbReference type="Proteomes" id="UP000306918">
    <property type="component" value="Unassembled WGS sequence"/>
</dbReference>
<organism evidence="14 15">
    <name type="scientific">Niastella caeni</name>
    <dbReference type="NCBI Taxonomy" id="2569763"/>
    <lineage>
        <taxon>Bacteria</taxon>
        <taxon>Pseudomonadati</taxon>
        <taxon>Bacteroidota</taxon>
        <taxon>Chitinophagia</taxon>
        <taxon>Chitinophagales</taxon>
        <taxon>Chitinophagaceae</taxon>
        <taxon>Niastella</taxon>
    </lineage>
</organism>
<proteinExistence type="inferred from homology"/>
<evidence type="ECO:0000256" key="2">
    <source>
        <dbReference type="ARBA" id="ARBA00022490"/>
    </source>
</evidence>
<feature type="binding site" evidence="12">
    <location>
        <begin position="81"/>
        <end position="85"/>
    </location>
    <ligand>
        <name>GTP</name>
        <dbReference type="ChEBI" id="CHEBI:37565"/>
    </ligand>
</feature>
<comment type="subcellular location">
    <subcellularLocation>
        <location evidence="12">Cytoplasm</location>
    </subcellularLocation>
</comment>
<dbReference type="InterPro" id="IPR041709">
    <property type="entry name" value="EF-Tu_GTP-bd"/>
</dbReference>
<comment type="subunit">
    <text evidence="11">(Microbial infection) Upon infection by bacteriophage Qbeta, part of the viral RNA-dependent RNA polymerase complex, the other subunits are the viral replicase catalytic subunit (AC P14647), host ribosomal protein S1 and EF-Ts.</text>
</comment>
<dbReference type="Gene3D" id="3.40.50.300">
    <property type="entry name" value="P-loop containing nucleotide triphosphate hydrolases"/>
    <property type="match status" value="1"/>
</dbReference>
<dbReference type="InterPro" id="IPR004161">
    <property type="entry name" value="EFTu-like_2"/>
</dbReference>
<accession>A0A4S8HH86</accession>
<dbReference type="AlphaFoldDB" id="A0A4S8HH86"/>
<keyword evidence="15" id="KW-1185">Reference proteome</keyword>
<dbReference type="Pfam" id="PF03143">
    <property type="entry name" value="GTP_EFTU_D3"/>
    <property type="match status" value="1"/>
</dbReference>
<keyword evidence="4 12" id="KW-0251">Elongation factor</keyword>
<dbReference type="GO" id="GO:0000287">
    <property type="term" value="F:magnesium ion binding"/>
    <property type="evidence" value="ECO:0007669"/>
    <property type="project" value="UniProtKB-UniRule"/>
</dbReference>
<dbReference type="InterPro" id="IPR027417">
    <property type="entry name" value="P-loop_NTPase"/>
</dbReference>
<keyword evidence="3 12" id="KW-0547">Nucleotide-binding</keyword>
<comment type="function">
    <text evidence="9">May play an important regulatory role in cell growth and in the bacterial response to nutrient deprivation.</text>
</comment>
<keyword evidence="5 12" id="KW-0378">Hydrolase</keyword>
<comment type="function">
    <text evidence="12">GTP hydrolase that promotes the GTP-dependent binding of aminoacyl-tRNA to the A-site of ribosomes during protein biosynthesis.</text>
</comment>
<dbReference type="OrthoDB" id="9804504at2"/>
<dbReference type="NCBIfam" id="NF009373">
    <property type="entry name" value="PRK12736.1"/>
    <property type="match status" value="1"/>
</dbReference>
<dbReference type="GO" id="GO:0005829">
    <property type="term" value="C:cytosol"/>
    <property type="evidence" value="ECO:0007669"/>
    <property type="project" value="TreeGrafter"/>
</dbReference>
<dbReference type="PROSITE" id="PS51722">
    <property type="entry name" value="G_TR_2"/>
    <property type="match status" value="1"/>
</dbReference>
<dbReference type="InterPro" id="IPR009001">
    <property type="entry name" value="Transl_elong_EF1A/Init_IF2_C"/>
</dbReference>
<comment type="similarity">
    <text evidence="1 12">Belongs to the TRAFAC class translation factor GTPase superfamily. Classic translation factor GTPase family. EF-Tu/EF-1A subfamily.</text>
</comment>
<dbReference type="InterPro" id="IPR004541">
    <property type="entry name" value="Transl_elong_EFTu/EF1A_bac/org"/>
</dbReference>
<keyword evidence="12" id="KW-0460">Magnesium</keyword>
<evidence type="ECO:0000256" key="10">
    <source>
        <dbReference type="ARBA" id="ARBA00063778"/>
    </source>
</evidence>
<evidence type="ECO:0000256" key="11">
    <source>
        <dbReference type="ARBA" id="ARBA00064283"/>
    </source>
</evidence>
<dbReference type="GO" id="GO:0003746">
    <property type="term" value="F:translation elongation factor activity"/>
    <property type="evidence" value="ECO:0007669"/>
    <property type="project" value="UniProtKB-UniRule"/>
</dbReference>
<dbReference type="RefSeq" id="WP_136580135.1">
    <property type="nucleotide sequence ID" value="NZ_STFF01000010.1"/>
</dbReference>
<dbReference type="CDD" id="cd01884">
    <property type="entry name" value="EF_Tu"/>
    <property type="match status" value="1"/>
</dbReference>
<sequence length="395" mass="43105">MSKETFKRDKPHVNVGTIGHIDHGKTTLTAAITTILAKSGLATAKKYDEIDAAPEEKERGITINTAHVEYQTANRHYAHVDCPGHADYVKNMITGAAQMDGAILVVAATDGPMPQTKEHILLARQVGVPRMVVFMNKVDLVDDPELLELVEMEIRELLSFYGFDGDNTPIIRGSATGALAGEEKWVAAVVELMAAVDSYIPLPPRPVDQPFLMSVEDVFSITGRGTVATGRIERGRIKVGEGVEIVGLVEKPLTSTVTGVEMFRKLLDEGEAGDNAGLLLRGIEKKDIRRGMVIVKPGSITPHTEFKGEVYVLSKEEGGRHTPFFNKYRPQFYFRTTDVTGEVELPAGTEMVMPGDNTNLQVKLIQPIAMEKGLKFAIREGGRTVGAGQVTEILK</sequence>
<dbReference type="NCBIfam" id="TIGR00485">
    <property type="entry name" value="EF-Tu"/>
    <property type="match status" value="1"/>
</dbReference>
<dbReference type="Gene3D" id="2.40.30.10">
    <property type="entry name" value="Translation factors"/>
    <property type="match status" value="2"/>
</dbReference>
<dbReference type="Pfam" id="PF00009">
    <property type="entry name" value="GTP_EFTU"/>
    <property type="match status" value="1"/>
</dbReference>
<dbReference type="InterPro" id="IPR009000">
    <property type="entry name" value="Transl_B-barrel_sf"/>
</dbReference>
<dbReference type="FunFam" id="3.40.50.300:FF:000003">
    <property type="entry name" value="Elongation factor Tu"/>
    <property type="match status" value="1"/>
</dbReference>
<feature type="domain" description="Tr-type G" evidence="13">
    <location>
        <begin position="10"/>
        <end position="205"/>
    </location>
</feature>
<dbReference type="InterPro" id="IPR000795">
    <property type="entry name" value="T_Tr_GTP-bd_dom"/>
</dbReference>
<dbReference type="CDD" id="cd03707">
    <property type="entry name" value="EFTU_III"/>
    <property type="match status" value="1"/>
</dbReference>
<dbReference type="SUPFAM" id="SSF50447">
    <property type="entry name" value="Translation proteins"/>
    <property type="match status" value="1"/>
</dbReference>
<dbReference type="HAMAP" id="MF_00118_B">
    <property type="entry name" value="EF_Tu_B"/>
    <property type="match status" value="1"/>
</dbReference>
<evidence type="ECO:0000313" key="15">
    <source>
        <dbReference type="Proteomes" id="UP000306918"/>
    </source>
</evidence>
<evidence type="ECO:0000256" key="4">
    <source>
        <dbReference type="ARBA" id="ARBA00022768"/>
    </source>
</evidence>
<dbReference type="SUPFAM" id="SSF50465">
    <property type="entry name" value="EF-Tu/eEF-1alpha/eIF2-gamma C-terminal domain"/>
    <property type="match status" value="1"/>
</dbReference>
<name>A0A4S8HH86_9BACT</name>
<evidence type="ECO:0000313" key="14">
    <source>
        <dbReference type="EMBL" id="THU32944.1"/>
    </source>
</evidence>
<dbReference type="PROSITE" id="PS00301">
    <property type="entry name" value="G_TR_1"/>
    <property type="match status" value="1"/>
</dbReference>
<evidence type="ECO:0000259" key="13">
    <source>
        <dbReference type="PROSITE" id="PS51722"/>
    </source>
</evidence>
<keyword evidence="2 12" id="KW-0963">Cytoplasm</keyword>
<comment type="caution">
    <text evidence="14">The sequence shown here is derived from an EMBL/GenBank/DDBJ whole genome shotgun (WGS) entry which is preliminary data.</text>
</comment>
<dbReference type="PANTHER" id="PTHR43721">
    <property type="entry name" value="ELONGATION FACTOR TU-RELATED"/>
    <property type="match status" value="1"/>
</dbReference>
<evidence type="ECO:0000256" key="1">
    <source>
        <dbReference type="ARBA" id="ARBA00007249"/>
    </source>
</evidence>
<dbReference type="PRINTS" id="PR00315">
    <property type="entry name" value="ELONGATNFCT"/>
</dbReference>
<gene>
    <name evidence="12 14" type="primary">tuf</name>
    <name evidence="14" type="ORF">FAM09_26220</name>
</gene>
<evidence type="ECO:0000256" key="5">
    <source>
        <dbReference type="ARBA" id="ARBA00022801"/>
    </source>
</evidence>
<keyword evidence="12" id="KW-0479">Metal-binding</keyword>